<comment type="caution">
    <text evidence="1">The sequence shown here is derived from an EMBL/GenBank/DDBJ whole genome shotgun (WGS) entry which is preliminary data.</text>
</comment>
<evidence type="ECO:0000313" key="2">
    <source>
        <dbReference type="Proteomes" id="UP001642484"/>
    </source>
</evidence>
<organism evidence="1 2">
    <name type="scientific">Durusdinium trenchii</name>
    <dbReference type="NCBI Taxonomy" id="1381693"/>
    <lineage>
        <taxon>Eukaryota</taxon>
        <taxon>Sar</taxon>
        <taxon>Alveolata</taxon>
        <taxon>Dinophyceae</taxon>
        <taxon>Suessiales</taxon>
        <taxon>Symbiodiniaceae</taxon>
        <taxon>Durusdinium</taxon>
    </lineage>
</organism>
<dbReference type="EMBL" id="CAXAMN010024840">
    <property type="protein sequence ID" value="CAK9090417.1"/>
    <property type="molecule type" value="Genomic_DNA"/>
</dbReference>
<evidence type="ECO:0000313" key="1">
    <source>
        <dbReference type="EMBL" id="CAK9090417.1"/>
    </source>
</evidence>
<dbReference type="Proteomes" id="UP001642484">
    <property type="component" value="Unassembled WGS sequence"/>
</dbReference>
<accession>A0ABP0QQ59</accession>
<proteinExistence type="predicted"/>
<sequence>MEAGQYLMPACAKFWLANVKSKIAVFPGELATLAVHQVINQHSNVQAWVPYSGQVAFFVPFVAGSRGGREKYMKYGSRLASSIFKGGGPFVMRDSPSLALQAMKGLGYIGDELNTDENEAMCCFVNRTQNKKQLRKIDFAPRGFGFEPHGEREAADGFSFQLMVRTVASPGARYGDTEVGARGLAGRRSTQALTIWLLAP</sequence>
<name>A0ABP0QQ59_9DINO</name>
<keyword evidence="2" id="KW-1185">Reference proteome</keyword>
<protein>
    <submittedName>
        <fullName evidence="1">Uncharacterized protein</fullName>
    </submittedName>
</protein>
<reference evidence="1 2" key="1">
    <citation type="submission" date="2024-02" db="EMBL/GenBank/DDBJ databases">
        <authorList>
            <person name="Chen Y."/>
            <person name="Shah S."/>
            <person name="Dougan E. K."/>
            <person name="Thang M."/>
            <person name="Chan C."/>
        </authorList>
    </citation>
    <scope>NUCLEOTIDE SEQUENCE [LARGE SCALE GENOMIC DNA]</scope>
</reference>
<gene>
    <name evidence="1" type="ORF">CCMP2556_LOCUS43451</name>
</gene>